<organism evidence="7">
    <name type="scientific">Hydrogenovibrio crunogenus (strain DSM 25203 / XCL-2)</name>
    <name type="common">Thiomicrospira crunogena</name>
    <dbReference type="NCBI Taxonomy" id="317025"/>
    <lineage>
        <taxon>Bacteria</taxon>
        <taxon>Pseudomonadati</taxon>
        <taxon>Pseudomonadota</taxon>
        <taxon>Gammaproteobacteria</taxon>
        <taxon>Thiotrichales</taxon>
        <taxon>Piscirickettsiaceae</taxon>
        <taxon>Hydrogenovibrio</taxon>
    </lineage>
</organism>
<gene>
    <name evidence="7" type="ordered locus">Tcr_0088</name>
</gene>
<keyword evidence="3" id="KW-0238">DNA-binding</keyword>
<dbReference type="SUPFAM" id="SSF56349">
    <property type="entry name" value="DNA breaking-rejoining enzymes"/>
    <property type="match status" value="1"/>
</dbReference>
<evidence type="ECO:0000256" key="4">
    <source>
        <dbReference type="ARBA" id="ARBA00023172"/>
    </source>
</evidence>
<feature type="region of interest" description="Disordered" evidence="5">
    <location>
        <begin position="248"/>
        <end position="275"/>
    </location>
</feature>
<evidence type="ECO:0000256" key="3">
    <source>
        <dbReference type="ARBA" id="ARBA00023125"/>
    </source>
</evidence>
<evidence type="ECO:0000313" key="7">
    <source>
        <dbReference type="EMBL" id="ABB40684.1"/>
    </source>
</evidence>
<dbReference type="PANTHER" id="PTHR30349:SF41">
    <property type="entry name" value="INTEGRASE_RECOMBINASE PROTEIN MJ0367-RELATED"/>
    <property type="match status" value="1"/>
</dbReference>
<dbReference type="InterPro" id="IPR013762">
    <property type="entry name" value="Integrase-like_cat_sf"/>
</dbReference>
<evidence type="ECO:0000256" key="2">
    <source>
        <dbReference type="ARBA" id="ARBA00022908"/>
    </source>
</evidence>
<keyword evidence="4" id="KW-0233">DNA recombination</keyword>
<proteinExistence type="inferred from homology"/>
<dbReference type="InterPro" id="IPR002104">
    <property type="entry name" value="Integrase_catalytic"/>
</dbReference>
<dbReference type="AlphaFoldDB" id="Q31JI9"/>
<dbReference type="KEGG" id="tcx:Tcr_0088"/>
<evidence type="ECO:0000256" key="5">
    <source>
        <dbReference type="SAM" id="MobiDB-lite"/>
    </source>
</evidence>
<dbReference type="STRING" id="317025.Tcr_0088"/>
<dbReference type="PANTHER" id="PTHR30349">
    <property type="entry name" value="PHAGE INTEGRASE-RELATED"/>
    <property type="match status" value="1"/>
</dbReference>
<dbReference type="HOGENOM" id="CLU_048231_0_0_6"/>
<dbReference type="PROSITE" id="PS51898">
    <property type="entry name" value="TYR_RECOMBINASE"/>
    <property type="match status" value="1"/>
</dbReference>
<dbReference type="Gene3D" id="1.10.443.10">
    <property type="entry name" value="Intergrase catalytic core"/>
    <property type="match status" value="1"/>
</dbReference>
<dbReference type="GO" id="GO:0006310">
    <property type="term" value="P:DNA recombination"/>
    <property type="evidence" value="ECO:0007669"/>
    <property type="project" value="UniProtKB-KW"/>
</dbReference>
<evidence type="ECO:0000259" key="6">
    <source>
        <dbReference type="PROSITE" id="PS51898"/>
    </source>
</evidence>
<dbReference type="InterPro" id="IPR011010">
    <property type="entry name" value="DNA_brk_join_enz"/>
</dbReference>
<feature type="compositionally biased region" description="Basic and acidic residues" evidence="5">
    <location>
        <begin position="248"/>
        <end position="267"/>
    </location>
</feature>
<dbReference type="CDD" id="cd00397">
    <property type="entry name" value="DNA_BRE_C"/>
    <property type="match status" value="1"/>
</dbReference>
<dbReference type="eggNOG" id="COG0582">
    <property type="taxonomic scope" value="Bacteria"/>
</dbReference>
<protein>
    <recommendedName>
        <fullName evidence="6">Tyr recombinase domain-containing protein</fullName>
    </recommendedName>
</protein>
<evidence type="ECO:0000256" key="1">
    <source>
        <dbReference type="ARBA" id="ARBA00008857"/>
    </source>
</evidence>
<comment type="similarity">
    <text evidence="1">Belongs to the 'phage' integrase family.</text>
</comment>
<accession>Q31JI9</accession>
<dbReference type="InterPro" id="IPR050090">
    <property type="entry name" value="Tyrosine_recombinase_XerCD"/>
</dbReference>
<dbReference type="Pfam" id="PF00589">
    <property type="entry name" value="Phage_integrase"/>
    <property type="match status" value="1"/>
</dbReference>
<dbReference type="EMBL" id="CP000109">
    <property type="protein sequence ID" value="ABB40684.1"/>
    <property type="molecule type" value="Genomic_DNA"/>
</dbReference>
<keyword evidence="2" id="KW-0229">DNA integration</keyword>
<reference evidence="7" key="1">
    <citation type="submission" date="2006-07" db="EMBL/GenBank/DDBJ databases">
        <title>Complete sequence of Thiomicrospira crunogena XCL-2.</title>
        <authorList>
            <consortium name="US DOE Joint Genome Institute"/>
            <person name="Copeland A."/>
            <person name="Lucas S."/>
            <person name="Lapidus A."/>
            <person name="Barry K."/>
            <person name="Detter J.C."/>
            <person name="Glavina del Rio T."/>
            <person name="Hammon N."/>
            <person name="Israni S."/>
            <person name="Dalin E."/>
            <person name="Tice H."/>
            <person name="Pitluck S."/>
            <person name="Chain P."/>
            <person name="Malfatti S."/>
            <person name="Shin M."/>
            <person name="Vergez L."/>
            <person name="Schmutz J."/>
            <person name="Larimer F."/>
            <person name="Land M."/>
            <person name="Hauser L."/>
            <person name="Kyrpides N."/>
            <person name="Lykidis A."/>
            <person name="Scott K.M."/>
            <person name="Sievert S."/>
            <person name="Kerfeld C."/>
            <person name="Freyermuth S."/>
            <person name="Dobrinski K."/>
            <person name="Boller A."/>
            <person name="Fitzpatrick K."/>
            <person name="Thoma P."/>
            <person name="Moore J."/>
            <person name="Richardson P."/>
        </authorList>
    </citation>
    <scope>NUCLEOTIDE SEQUENCE</scope>
    <source>
        <strain evidence="7">XCL-2</strain>
    </source>
</reference>
<name>Q31JI9_HYDCU</name>
<dbReference type="GO" id="GO:0015074">
    <property type="term" value="P:DNA integration"/>
    <property type="evidence" value="ECO:0007669"/>
    <property type="project" value="UniProtKB-KW"/>
</dbReference>
<feature type="domain" description="Tyr recombinase" evidence="6">
    <location>
        <begin position="183"/>
        <end position="392"/>
    </location>
</feature>
<dbReference type="GO" id="GO:0003677">
    <property type="term" value="F:DNA binding"/>
    <property type="evidence" value="ECO:0007669"/>
    <property type="project" value="UniProtKB-KW"/>
</dbReference>
<sequence>MNVVMYRKDGKTYWNIVNEQYLPVNALISHYLQVYLGSKSANTKKRKAYDLLFSLTYFDSMKIDLIHRIESFELLTEPEINSFFKSCKLRKNVVTSLNTTSLLTSIGLRNLIARDLPTSNIVETETAKERVDTFWSFINYVYGRRHGRYVLTKEQEANYRQFKINLATARNSMGNWSKQTNDPIESRLPDEKYFELLEVIKPNNDKNPFKGSKLRNEIIVKLIIETGVRRGVVAKLKISDVFNDKSPRIRVTRTPDDSADPRRDRPSQKTKAHVSAISPELAQRIEYYIVNVRNNLPRATEHEFVFVSEKNSKDTSGNPLSQISINSIFSKLSKTLGLKITPHMIRHKWNEIFDDGMASLARDMGFDSKRIEDVRKYAMGWSAKSEMAEVYNDYKIACIARDYHLQRQREQGQRFKAINNGSRHAES</sequence>